<accession>A0ABX6EIB6</accession>
<evidence type="ECO:0000313" key="1">
    <source>
        <dbReference type="EMBL" id="QGM94384.1"/>
    </source>
</evidence>
<reference evidence="2" key="1">
    <citation type="submission" date="2019-09" db="EMBL/GenBank/DDBJ databases">
        <title>Isolation and complete genome sequencing of Methylocystis species.</title>
        <authorList>
            <person name="Rumah B.L."/>
            <person name="Stead C.E."/>
            <person name="Stevens B.C."/>
            <person name="Minton N.P."/>
            <person name="Grosse-Honebrink A."/>
            <person name="Zhang Y."/>
        </authorList>
    </citation>
    <scope>NUCLEOTIDE SEQUENCE [LARGE SCALE GENOMIC DNA]</scope>
    <source>
        <strain evidence="2">BRCS1</strain>
    </source>
</reference>
<name>A0ABX6EIB6_9HYPH</name>
<proteinExistence type="predicted"/>
<dbReference type="InterPro" id="IPR009387">
    <property type="entry name" value="HigB-2"/>
</dbReference>
<dbReference type="Pfam" id="PF06296">
    <property type="entry name" value="RelE"/>
    <property type="match status" value="1"/>
</dbReference>
<keyword evidence="2" id="KW-1185">Reference proteome</keyword>
<gene>
    <name evidence="1" type="ORF">F7D13_10280</name>
</gene>
<dbReference type="RefSeq" id="WP_154452422.1">
    <property type="nucleotide sequence ID" value="NZ_CP044328.1"/>
</dbReference>
<dbReference type="EMBL" id="CP044328">
    <property type="protein sequence ID" value="QGM94384.1"/>
    <property type="molecule type" value="Genomic_DNA"/>
</dbReference>
<evidence type="ECO:0000313" key="2">
    <source>
        <dbReference type="Proteomes" id="UP000424673"/>
    </source>
</evidence>
<reference evidence="1 2" key="2">
    <citation type="journal article" date="2021" name="AMB Express">
        <title>Isolation and characterisation of Methylocystis spp. for poly-3-hydroxybutyrate production using waste methane feedstocks.</title>
        <authorList>
            <person name="Rumah B.L."/>
            <person name="Stead C.E."/>
            <person name="Claxton Stevens B.H."/>
            <person name="Minton N.P."/>
            <person name="Grosse-Honebrink A."/>
            <person name="Zhang Y."/>
        </authorList>
    </citation>
    <scope>NUCLEOTIDE SEQUENCE [LARGE SCALE GENOMIC DNA]</scope>
    <source>
        <strain evidence="1 2">BRCS1</strain>
    </source>
</reference>
<dbReference type="PIRSF" id="PIRSF018634">
    <property type="entry name" value="UCP018634"/>
    <property type="match status" value="1"/>
</dbReference>
<organism evidence="1 2">
    <name type="scientific">Methylocystis rosea</name>
    <dbReference type="NCBI Taxonomy" id="173366"/>
    <lineage>
        <taxon>Bacteria</taxon>
        <taxon>Pseudomonadati</taxon>
        <taxon>Pseudomonadota</taxon>
        <taxon>Alphaproteobacteria</taxon>
        <taxon>Hyphomicrobiales</taxon>
        <taxon>Methylocystaceae</taxon>
        <taxon>Methylocystis</taxon>
    </lineage>
</organism>
<protein>
    <submittedName>
        <fullName evidence="1">Type II toxin-antitoxin system RelE/ParE family toxin</fullName>
    </submittedName>
</protein>
<dbReference type="Proteomes" id="UP000424673">
    <property type="component" value="Chromosome"/>
</dbReference>
<sequence>MQIFKTKWFARFARKEKVGDARLREAISRAEKGGIDATLGGNLIKQRVARDGGGRSGGFRTIIAYRVKERSIFLYGFAKNERDNIDADDLEILKKLARQFLPMSAAEIERAIEEGELNEVEHDD</sequence>